<proteinExistence type="predicted"/>
<dbReference type="CTD" id="80817"/>
<name>A0AAJ7T501_PETMA</name>
<dbReference type="Pfam" id="PF15007">
    <property type="entry name" value="CEP44"/>
    <property type="match status" value="1"/>
</dbReference>
<dbReference type="PANTHER" id="PTHR31477:SF1">
    <property type="entry name" value="CENTROSOMAL PROTEIN OF 44 KDA"/>
    <property type="match status" value="1"/>
</dbReference>
<evidence type="ECO:0000256" key="5">
    <source>
        <dbReference type="ARBA" id="ARBA00022490"/>
    </source>
</evidence>
<dbReference type="Proteomes" id="UP001318040">
    <property type="component" value="Chromosome 16"/>
</dbReference>
<dbReference type="InterPro" id="IPR029157">
    <property type="entry name" value="CEP44_CC"/>
</dbReference>
<evidence type="ECO:0000256" key="4">
    <source>
        <dbReference type="ARBA" id="ARBA00014053"/>
    </source>
</evidence>
<dbReference type="AlphaFoldDB" id="A0AAJ7T501"/>
<dbReference type="PANTHER" id="PTHR31477">
    <property type="entry name" value="CENTROSOMAL PROTEIN OF 44 KDA"/>
    <property type="match status" value="1"/>
</dbReference>
<dbReference type="InterPro" id="IPR033603">
    <property type="entry name" value="CEP44"/>
</dbReference>
<dbReference type="GO" id="GO:0010457">
    <property type="term" value="P:centriole-centriole cohesion"/>
    <property type="evidence" value="ECO:0007669"/>
    <property type="project" value="TreeGrafter"/>
</dbReference>
<accession>A0AAJ7T501</accession>
<keyword evidence="6 9" id="KW-0175">Coiled coil</keyword>
<dbReference type="KEGG" id="pmrn:116942955"/>
<evidence type="ECO:0000313" key="13">
    <source>
        <dbReference type="RefSeq" id="XP_032811347.1"/>
    </source>
</evidence>
<evidence type="ECO:0000259" key="11">
    <source>
        <dbReference type="Pfam" id="PF15007"/>
    </source>
</evidence>
<feature type="compositionally biased region" description="Polar residues" evidence="10">
    <location>
        <begin position="326"/>
        <end position="339"/>
    </location>
</feature>
<evidence type="ECO:0000256" key="3">
    <source>
        <dbReference type="ARBA" id="ARBA00004647"/>
    </source>
</evidence>
<dbReference type="GO" id="GO:0007099">
    <property type="term" value="P:centriole replication"/>
    <property type="evidence" value="ECO:0007669"/>
    <property type="project" value="TreeGrafter"/>
</dbReference>
<keyword evidence="5" id="KW-0963">Cytoplasm</keyword>
<feature type="region of interest" description="Disordered" evidence="10">
    <location>
        <begin position="142"/>
        <end position="177"/>
    </location>
</feature>
<evidence type="ECO:0000256" key="9">
    <source>
        <dbReference type="SAM" id="Coils"/>
    </source>
</evidence>
<sequence length="448" mass="48667">MHERTNDEFKAMTTGDIKGSLRRVQMEVRLLRYPHEVDYEGLLTGDAKALLPLLHHAFTEYSLPVAECLAEWGVELAAKSDLRFVEAVYRVLRDRFEVRPVLTKAQFLQLGFAERKMQMLCDIGQAVRTKHKELTQLAHKKCTPSARKPAATAGSLAAEAVDGQPPPQRLHRAPCEPSFNHPQSLGLVVAGAGNGDVPRPLVQRHCGPHGGAARGSCPTPRQGVLPEAEVLLELPSHVPQSSPEGKKDDTNATNHQLLQEMSELRATVSRLQAQYAETCAHVAALSCAMHGSILVDRTEWENLASRVTLLENQAVLLLAGPRGASRGTSRGNASSSSDPRGTARVSELFSAGLEDRASPVPPGAGPASVLAEPSTSLCPMEGLVPTQGSGEQRDSLRKSNEQILSTSLEKANPQVERLQRMYVEKNLDAVCSNVCRASYRASRYVCDM</sequence>
<dbReference type="GO" id="GO:0005814">
    <property type="term" value="C:centriole"/>
    <property type="evidence" value="ECO:0007669"/>
    <property type="project" value="UniProtKB-SubCell"/>
</dbReference>
<dbReference type="GO" id="GO:0000922">
    <property type="term" value="C:spindle pole"/>
    <property type="evidence" value="ECO:0007669"/>
    <property type="project" value="UniProtKB-SubCell"/>
</dbReference>
<protein>
    <recommendedName>
        <fullName evidence="4">Centrosomal protein of 44 kDa</fullName>
    </recommendedName>
</protein>
<organism evidence="12 13">
    <name type="scientific">Petromyzon marinus</name>
    <name type="common">Sea lamprey</name>
    <dbReference type="NCBI Taxonomy" id="7757"/>
    <lineage>
        <taxon>Eukaryota</taxon>
        <taxon>Metazoa</taxon>
        <taxon>Chordata</taxon>
        <taxon>Craniata</taxon>
        <taxon>Vertebrata</taxon>
        <taxon>Cyclostomata</taxon>
        <taxon>Hyperoartia</taxon>
        <taxon>Petromyzontiformes</taxon>
        <taxon>Petromyzontidae</taxon>
        <taxon>Petromyzon</taxon>
    </lineage>
</organism>
<evidence type="ECO:0000313" key="12">
    <source>
        <dbReference type="Proteomes" id="UP001318040"/>
    </source>
</evidence>
<feature type="region of interest" description="Disordered" evidence="10">
    <location>
        <begin position="322"/>
        <end position="343"/>
    </location>
</feature>
<evidence type="ECO:0000256" key="2">
    <source>
        <dbReference type="ARBA" id="ARBA00004214"/>
    </source>
</evidence>
<dbReference type="GO" id="GO:0030496">
    <property type="term" value="C:midbody"/>
    <property type="evidence" value="ECO:0007669"/>
    <property type="project" value="UniProtKB-SubCell"/>
</dbReference>
<reference evidence="13" key="1">
    <citation type="submission" date="2025-08" db="UniProtKB">
        <authorList>
            <consortium name="RefSeq"/>
        </authorList>
    </citation>
    <scope>IDENTIFICATION</scope>
    <source>
        <tissue evidence="13">Sperm</tissue>
    </source>
</reference>
<evidence type="ECO:0000256" key="10">
    <source>
        <dbReference type="SAM" id="MobiDB-lite"/>
    </source>
</evidence>
<keyword evidence="12" id="KW-1185">Reference proteome</keyword>
<gene>
    <name evidence="13" type="primary">CEP44</name>
</gene>
<comment type="subcellular location">
    <subcellularLocation>
        <location evidence="1">Cytoplasm</location>
        <location evidence="1">Cytoskeleton</location>
        <location evidence="1">Microtubule organizing center</location>
        <location evidence="1">Centrosome</location>
        <location evidence="1">Centriole</location>
    </subcellularLocation>
    <subcellularLocation>
        <location evidence="3">Cytoplasm</location>
        <location evidence="3">Cytoskeleton</location>
        <location evidence="3">Spindle pole</location>
    </subcellularLocation>
    <subcellularLocation>
        <location evidence="2">Midbody</location>
    </subcellularLocation>
</comment>
<evidence type="ECO:0000256" key="6">
    <source>
        <dbReference type="ARBA" id="ARBA00023054"/>
    </source>
</evidence>
<evidence type="ECO:0000256" key="1">
    <source>
        <dbReference type="ARBA" id="ARBA00004114"/>
    </source>
</evidence>
<dbReference type="GO" id="GO:0005813">
    <property type="term" value="C:centrosome"/>
    <property type="evidence" value="ECO:0007669"/>
    <property type="project" value="TreeGrafter"/>
</dbReference>
<comment type="function">
    <text evidence="8">Centriole-enriched microtubule-binding protein involved in centriole biogenesis. In collaboration with CEP295 and POC1B, is required for the centriole-to-centrosome conversion by ensuring the formation of bona fide centriole wall. Functions as a linker component that maintains centrosome cohesion. Associates with CROCC and regulates its stability and localization to the centrosome.</text>
</comment>
<evidence type="ECO:0000256" key="7">
    <source>
        <dbReference type="ARBA" id="ARBA00023212"/>
    </source>
</evidence>
<dbReference type="RefSeq" id="XP_032811347.1">
    <property type="nucleotide sequence ID" value="XM_032955456.1"/>
</dbReference>
<feature type="domain" description="Centrosomal CEP44" evidence="11">
    <location>
        <begin position="16"/>
        <end position="139"/>
    </location>
</feature>
<feature type="coiled-coil region" evidence="9">
    <location>
        <begin position="247"/>
        <end position="274"/>
    </location>
</feature>
<keyword evidence="7" id="KW-0206">Cytoskeleton</keyword>
<evidence type="ECO:0000256" key="8">
    <source>
        <dbReference type="ARBA" id="ARBA00046235"/>
    </source>
</evidence>